<organism evidence="2">
    <name type="scientific">Otarine gammaherpesvirus 4</name>
    <dbReference type="NCBI Taxonomy" id="2801541"/>
    <lineage>
        <taxon>Viruses</taxon>
        <taxon>Duplodnaviria</taxon>
        <taxon>Heunggongvirae</taxon>
        <taxon>Peploviricota</taxon>
        <taxon>Herviviricetes</taxon>
        <taxon>Herpesvirales</taxon>
        <taxon>Orthoherpesviridae</taxon>
        <taxon>Gammaherpesvirinae</taxon>
    </lineage>
</organism>
<protein>
    <submittedName>
        <fullName evidence="2">Membrane protein</fullName>
    </submittedName>
</protein>
<keyword evidence="1" id="KW-1133">Transmembrane helix</keyword>
<reference evidence="2" key="1">
    <citation type="submission" date="2019-10" db="EMBL/GenBank/DDBJ databases">
        <title>Otarine herpesvirus 4 in Northern fur seal genital swab.</title>
        <authorList>
            <person name="Deming A.C."/>
            <person name="Wellehan J.F.X."/>
            <person name="Gulland F.M.D."/>
        </authorList>
    </citation>
    <scope>NUCLEOTIDE SEQUENCE</scope>
    <source>
        <strain evidence="2">Cu11-001</strain>
    </source>
</reference>
<keyword evidence="1" id="KW-0812">Transmembrane</keyword>
<dbReference type="EMBL" id="MN545487">
    <property type="protein sequence ID" value="QRE02510.1"/>
    <property type="molecule type" value="Genomic_DNA"/>
</dbReference>
<feature type="transmembrane region" description="Helical" evidence="1">
    <location>
        <begin position="138"/>
        <end position="160"/>
    </location>
</feature>
<sequence length="185" mass="20833">MNTYYGSIMFLFTALVFSSCFNVAIGKWTVHSSSGVQKSRWVNDLTTTAPTAYDSTAFDNTAAVNETIVDHFENITRNATLIHSTIQAGNDTNKNHTVPSIYYFLYFFFYTNNDSHTQPHSPASLGPELDSFSLRYPLMLLILCAVLILYALLVIVFCIVDCCRRRDIHDLQKSLREGSQGTHTP</sequence>
<evidence type="ECO:0000256" key="1">
    <source>
        <dbReference type="SAM" id="Phobius"/>
    </source>
</evidence>
<keyword evidence="1" id="KW-0472">Membrane</keyword>
<gene>
    <name evidence="2" type="primary">ORF28</name>
</gene>
<proteinExistence type="predicted"/>
<name>A0A889IVZ7_9GAMA</name>
<evidence type="ECO:0000313" key="2">
    <source>
        <dbReference type="EMBL" id="QRE02510.1"/>
    </source>
</evidence>
<accession>A0A889IVZ7</accession>